<evidence type="ECO:0000256" key="9">
    <source>
        <dbReference type="ARBA" id="ARBA00047337"/>
    </source>
</evidence>
<dbReference type="EnsemblMetazoa" id="GPPI034948-RA">
    <property type="protein sequence ID" value="GPPI034948-PA"/>
    <property type="gene ID" value="GPPI034948"/>
</dbReference>
<dbReference type="GO" id="GO:0005737">
    <property type="term" value="C:cytoplasm"/>
    <property type="evidence" value="ECO:0007669"/>
    <property type="project" value="UniProtKB-SubCell"/>
</dbReference>
<dbReference type="SUPFAM" id="SSF53474">
    <property type="entry name" value="alpha/beta-Hydrolases"/>
    <property type="match status" value="1"/>
</dbReference>
<dbReference type="GO" id="GO:0052689">
    <property type="term" value="F:carboxylic ester hydrolase activity"/>
    <property type="evidence" value="ECO:0007669"/>
    <property type="project" value="TreeGrafter"/>
</dbReference>
<dbReference type="Pfam" id="PF02230">
    <property type="entry name" value="Abhydrolase_2"/>
    <property type="match status" value="1"/>
</dbReference>
<proteinExistence type="inferred from homology"/>
<evidence type="ECO:0000313" key="13">
    <source>
        <dbReference type="Proteomes" id="UP000092460"/>
    </source>
</evidence>
<organism evidence="12 13">
    <name type="scientific">Glossina palpalis gambiensis</name>
    <dbReference type="NCBI Taxonomy" id="67801"/>
    <lineage>
        <taxon>Eukaryota</taxon>
        <taxon>Metazoa</taxon>
        <taxon>Ecdysozoa</taxon>
        <taxon>Arthropoda</taxon>
        <taxon>Hexapoda</taxon>
        <taxon>Insecta</taxon>
        <taxon>Pterygota</taxon>
        <taxon>Neoptera</taxon>
        <taxon>Endopterygota</taxon>
        <taxon>Diptera</taxon>
        <taxon>Brachycera</taxon>
        <taxon>Muscomorpha</taxon>
        <taxon>Hippoboscoidea</taxon>
        <taxon>Glossinidae</taxon>
        <taxon>Glossina</taxon>
    </lineage>
</organism>
<evidence type="ECO:0000256" key="1">
    <source>
        <dbReference type="ARBA" id="ARBA00004496"/>
    </source>
</evidence>
<dbReference type="InterPro" id="IPR050565">
    <property type="entry name" value="LYPA1-2/EST-like"/>
</dbReference>
<dbReference type="GO" id="GO:0008474">
    <property type="term" value="F:palmitoyl-(protein) hydrolase activity"/>
    <property type="evidence" value="ECO:0007669"/>
    <property type="project" value="UniProtKB-EC"/>
</dbReference>
<keyword evidence="13" id="KW-1185">Reference proteome</keyword>
<dbReference type="PANTHER" id="PTHR10655:SF68">
    <property type="entry name" value="PALMITOYL-PROTEIN HYDROLASE"/>
    <property type="match status" value="1"/>
</dbReference>
<evidence type="ECO:0000256" key="10">
    <source>
        <dbReference type="ARBA" id="ARBA00048656"/>
    </source>
</evidence>
<evidence type="ECO:0000256" key="3">
    <source>
        <dbReference type="ARBA" id="ARBA00012423"/>
    </source>
</evidence>
<dbReference type="AlphaFoldDB" id="A0A1B0BMQ0"/>
<sequence length="273" mass="30112">MKVEEEEQVQKSLRTISQSKTKQHSAPVVVLSLLRLQEILAKEIKAFFLLGILGRNMSNSAITTGTTVNNTSSLIFMHGLGDSGHGWCEMLGRVKLPDMKIICPNAPIQPVTLNNGFRMPSWFDIKQLDMSGTENEESLLAATSTIHELVDNEIGKGVPSTRIVLGGFSQGGALALYAALTYTKPLAGIIGLSTWLPVHQKFPNAKRNSNTIPIFQAHGDIDPVVRYNYGQLTAKILESFMENVTFHTYHGLMHSGSDQEMNDVKAFLQKCLR</sequence>
<evidence type="ECO:0000256" key="2">
    <source>
        <dbReference type="ARBA" id="ARBA00006499"/>
    </source>
</evidence>
<accession>A0A1B0BMQ0</accession>
<evidence type="ECO:0000256" key="7">
    <source>
        <dbReference type="ARBA" id="ARBA00023098"/>
    </source>
</evidence>
<dbReference type="InterPro" id="IPR003140">
    <property type="entry name" value="PLipase/COase/thioEstase"/>
</dbReference>
<dbReference type="Gene3D" id="3.40.50.1820">
    <property type="entry name" value="alpha/beta hydrolase"/>
    <property type="match status" value="1"/>
</dbReference>
<keyword evidence="5" id="KW-0378">Hydrolase</keyword>
<keyword evidence="7" id="KW-0443">Lipid metabolism</keyword>
<dbReference type="PANTHER" id="PTHR10655">
    <property type="entry name" value="LYSOPHOSPHOLIPASE-RELATED"/>
    <property type="match status" value="1"/>
</dbReference>
<evidence type="ECO:0000313" key="12">
    <source>
        <dbReference type="EnsemblMetazoa" id="GPPI034948-PA"/>
    </source>
</evidence>
<evidence type="ECO:0000256" key="6">
    <source>
        <dbReference type="ARBA" id="ARBA00022832"/>
    </source>
</evidence>
<comment type="catalytic activity">
    <reaction evidence="9">
        <text>S-hexadecanoyl-L-cysteinyl-[protein] + H2O = L-cysteinyl-[protein] + hexadecanoate + H(+)</text>
        <dbReference type="Rhea" id="RHEA:19233"/>
        <dbReference type="Rhea" id="RHEA-COMP:10131"/>
        <dbReference type="Rhea" id="RHEA-COMP:11032"/>
        <dbReference type="ChEBI" id="CHEBI:7896"/>
        <dbReference type="ChEBI" id="CHEBI:15377"/>
        <dbReference type="ChEBI" id="CHEBI:15378"/>
        <dbReference type="ChEBI" id="CHEBI:29950"/>
        <dbReference type="ChEBI" id="CHEBI:74151"/>
        <dbReference type="EC" id="3.1.2.22"/>
    </reaction>
</comment>
<keyword evidence="4" id="KW-0963">Cytoplasm</keyword>
<protein>
    <recommendedName>
        <fullName evidence="3">palmitoyl-protein hydrolase</fullName>
        <ecNumber evidence="3">3.1.2.22</ecNumber>
    </recommendedName>
    <alternativeName>
        <fullName evidence="8">Palmitoyl-protein hydrolase</fullName>
    </alternativeName>
</protein>
<dbReference type="EC" id="3.1.2.22" evidence="3"/>
<dbReference type="Proteomes" id="UP000092460">
    <property type="component" value="Unassembled WGS sequence"/>
</dbReference>
<reference evidence="13" key="1">
    <citation type="submission" date="2015-01" db="EMBL/GenBank/DDBJ databases">
        <authorList>
            <person name="Aksoy S."/>
            <person name="Warren W."/>
            <person name="Wilson R.K."/>
        </authorList>
    </citation>
    <scope>NUCLEOTIDE SEQUENCE [LARGE SCALE GENOMIC DNA]</scope>
    <source>
        <strain evidence="13">IAEA</strain>
    </source>
</reference>
<comment type="similarity">
    <text evidence="2">Belongs to the AB hydrolase superfamily. AB hydrolase 2 family.</text>
</comment>
<dbReference type="FunFam" id="3.40.50.1820:FF:000010">
    <property type="entry name" value="Acyl-protein thioesterase 2"/>
    <property type="match status" value="1"/>
</dbReference>
<dbReference type="InterPro" id="IPR029058">
    <property type="entry name" value="AB_hydrolase_fold"/>
</dbReference>
<dbReference type="EMBL" id="JXJN01017020">
    <property type="status" value="NOT_ANNOTATED_CDS"/>
    <property type="molecule type" value="Genomic_DNA"/>
</dbReference>
<keyword evidence="6" id="KW-0276">Fatty acid metabolism</keyword>
<feature type="domain" description="Phospholipase/carboxylesterase/thioesterase" evidence="11">
    <location>
        <begin position="69"/>
        <end position="271"/>
    </location>
</feature>
<evidence type="ECO:0000256" key="8">
    <source>
        <dbReference type="ARBA" id="ARBA00031195"/>
    </source>
</evidence>
<name>A0A1B0BMQ0_9MUSC</name>
<dbReference type="VEuPathDB" id="VectorBase:GPPI034948"/>
<evidence type="ECO:0000256" key="4">
    <source>
        <dbReference type="ARBA" id="ARBA00022490"/>
    </source>
</evidence>
<dbReference type="STRING" id="67801.A0A1B0BMQ0"/>
<reference evidence="12" key="2">
    <citation type="submission" date="2020-05" db="UniProtKB">
        <authorList>
            <consortium name="EnsemblMetazoa"/>
        </authorList>
    </citation>
    <scope>IDENTIFICATION</scope>
    <source>
        <strain evidence="12">IAEA</strain>
    </source>
</reference>
<comment type="subcellular location">
    <subcellularLocation>
        <location evidence="1">Cytoplasm</location>
    </subcellularLocation>
</comment>
<dbReference type="GO" id="GO:0006631">
    <property type="term" value="P:fatty acid metabolic process"/>
    <property type="evidence" value="ECO:0007669"/>
    <property type="project" value="UniProtKB-KW"/>
</dbReference>
<comment type="catalytic activity">
    <reaction evidence="10">
        <text>1-hexadecanoyl-sn-glycero-3-phosphocholine + H2O = sn-glycerol 3-phosphocholine + hexadecanoate + H(+)</text>
        <dbReference type="Rhea" id="RHEA:40435"/>
        <dbReference type="ChEBI" id="CHEBI:7896"/>
        <dbReference type="ChEBI" id="CHEBI:15377"/>
        <dbReference type="ChEBI" id="CHEBI:15378"/>
        <dbReference type="ChEBI" id="CHEBI:16870"/>
        <dbReference type="ChEBI" id="CHEBI:72998"/>
    </reaction>
    <physiologicalReaction direction="left-to-right" evidence="10">
        <dbReference type="Rhea" id="RHEA:40436"/>
    </physiologicalReaction>
</comment>
<evidence type="ECO:0000256" key="5">
    <source>
        <dbReference type="ARBA" id="ARBA00022801"/>
    </source>
</evidence>
<evidence type="ECO:0000259" key="11">
    <source>
        <dbReference type="Pfam" id="PF02230"/>
    </source>
</evidence>